<name>A0AA97P1X8_PYRO3</name>
<protein>
    <submittedName>
        <fullName evidence="1">Uncharacterized protein</fullName>
    </submittedName>
</protein>
<sequence length="58" mass="6468">MVGLGPKKPPPRRGSFSRFSVTQHYSDLGQCRAIFLWSLGLAYYTENNGQPVLGHFGQ</sequence>
<dbReference type="AlphaFoldDB" id="A0AA97P1X8"/>
<evidence type="ECO:0000313" key="1">
    <source>
        <dbReference type="EMBL" id="ELQ40596.1"/>
    </source>
</evidence>
<accession>A0AA97P1X8</accession>
<dbReference type="EMBL" id="JH792951">
    <property type="protein sequence ID" value="ELQ40596.1"/>
    <property type="molecule type" value="Genomic_DNA"/>
</dbReference>
<reference evidence="1" key="1">
    <citation type="journal article" date="2012" name="PLoS Genet.">
        <title>Comparative analysis of the genomes of two field isolates of the rice blast fungus Magnaporthe oryzae.</title>
        <authorList>
            <person name="Xue M."/>
            <person name="Yang J."/>
            <person name="Li Z."/>
            <person name="Hu S."/>
            <person name="Yao N."/>
            <person name="Dean R.A."/>
            <person name="Zhao W."/>
            <person name="Shen M."/>
            <person name="Zhang H."/>
            <person name="Li C."/>
            <person name="Liu L."/>
            <person name="Cao L."/>
            <person name="Xu X."/>
            <person name="Xing Y."/>
            <person name="Hsiang T."/>
            <person name="Zhang Z."/>
            <person name="Xu J.R."/>
            <person name="Peng Y.L."/>
        </authorList>
    </citation>
    <scope>NUCLEOTIDE SEQUENCE</scope>
    <source>
        <strain evidence="1">Y34</strain>
    </source>
</reference>
<organism evidence="1">
    <name type="scientific">Pyricularia oryzae (strain Y34)</name>
    <name type="common">Rice blast fungus</name>
    <name type="synonym">Magnaporthe oryzae</name>
    <dbReference type="NCBI Taxonomy" id="1143189"/>
    <lineage>
        <taxon>Eukaryota</taxon>
        <taxon>Fungi</taxon>
        <taxon>Dikarya</taxon>
        <taxon>Ascomycota</taxon>
        <taxon>Pezizomycotina</taxon>
        <taxon>Sordariomycetes</taxon>
        <taxon>Sordariomycetidae</taxon>
        <taxon>Magnaporthales</taxon>
        <taxon>Pyriculariaceae</taxon>
        <taxon>Pyricularia</taxon>
    </lineage>
</organism>
<gene>
    <name evidence="1" type="ORF">OOU_Y34scaffold00414g27</name>
</gene>
<proteinExistence type="predicted"/>
<dbReference type="Proteomes" id="UP000011086">
    <property type="component" value="Unassembled WGS sequence"/>
</dbReference>